<evidence type="ECO:0000256" key="21">
    <source>
        <dbReference type="SAM" id="SignalP"/>
    </source>
</evidence>
<keyword evidence="6 21" id="KW-0732">Signal</keyword>
<evidence type="ECO:0000256" key="15">
    <source>
        <dbReference type="ARBA" id="ARBA00023180"/>
    </source>
</evidence>
<dbReference type="PANTHER" id="PTHR47976">
    <property type="entry name" value="G-TYPE LECTIN S-RECEPTOR-LIKE SERINE/THREONINE-PROTEIN KINASE SD2-5"/>
    <property type="match status" value="1"/>
</dbReference>
<keyword evidence="13" id="KW-1015">Disulfide bond</keyword>
<keyword evidence="12 20" id="KW-0472">Membrane</keyword>
<dbReference type="PIRSF" id="PIRSF000641">
    <property type="entry name" value="SRK"/>
    <property type="match status" value="1"/>
</dbReference>
<evidence type="ECO:0000256" key="4">
    <source>
        <dbReference type="ARBA" id="ARBA00022679"/>
    </source>
</evidence>
<evidence type="ECO:0000256" key="11">
    <source>
        <dbReference type="ARBA" id="ARBA00022989"/>
    </source>
</evidence>
<dbReference type="PROSITE" id="PS00107">
    <property type="entry name" value="PROTEIN_KINASE_ATP"/>
    <property type="match status" value="1"/>
</dbReference>
<dbReference type="AlphaFoldDB" id="A0A2N9G8P6"/>
<dbReference type="PROSITE" id="PS50011">
    <property type="entry name" value="PROTEIN_KINASE_DOM"/>
    <property type="match status" value="1"/>
</dbReference>
<evidence type="ECO:0000256" key="18">
    <source>
        <dbReference type="PIRNR" id="PIRNR000641"/>
    </source>
</evidence>
<evidence type="ECO:0000256" key="10">
    <source>
        <dbReference type="ARBA" id="ARBA00022840"/>
    </source>
</evidence>
<evidence type="ECO:0000256" key="6">
    <source>
        <dbReference type="ARBA" id="ARBA00022729"/>
    </source>
</evidence>
<dbReference type="InterPro" id="IPR000719">
    <property type="entry name" value="Prot_kinase_dom"/>
</dbReference>
<keyword evidence="11 20" id="KW-1133">Transmembrane helix</keyword>
<evidence type="ECO:0000256" key="12">
    <source>
        <dbReference type="ARBA" id="ARBA00023136"/>
    </source>
</evidence>
<dbReference type="CDD" id="cd14066">
    <property type="entry name" value="STKc_IRAK"/>
    <property type="match status" value="1"/>
</dbReference>
<keyword evidence="8 18" id="KW-0547">Nucleotide-binding</keyword>
<dbReference type="InterPro" id="IPR024171">
    <property type="entry name" value="SRK-like_kinase"/>
</dbReference>
<keyword evidence="5 20" id="KW-0812">Transmembrane</keyword>
<dbReference type="SUPFAM" id="SSF56112">
    <property type="entry name" value="Protein kinase-like (PK-like)"/>
    <property type="match status" value="1"/>
</dbReference>
<dbReference type="FunFam" id="3.30.200.20:FF:000059">
    <property type="entry name" value="S-receptor-like serine/threonine-protein kinase"/>
    <property type="match status" value="1"/>
</dbReference>
<dbReference type="EC" id="2.7.11.1" evidence="18"/>
<keyword evidence="3" id="KW-0245">EGF-like domain</keyword>
<dbReference type="Gene3D" id="3.30.200.20">
    <property type="entry name" value="Phosphorylase Kinase, domain 1"/>
    <property type="match status" value="1"/>
</dbReference>
<name>A0A2N9G8P6_FAGSY</name>
<dbReference type="SMART" id="SM00108">
    <property type="entry name" value="B_lectin"/>
    <property type="match status" value="1"/>
</dbReference>
<dbReference type="GO" id="GO:0005524">
    <property type="term" value="F:ATP binding"/>
    <property type="evidence" value="ECO:0007669"/>
    <property type="project" value="UniProtKB-UniRule"/>
</dbReference>
<dbReference type="GO" id="GO:0004674">
    <property type="term" value="F:protein serine/threonine kinase activity"/>
    <property type="evidence" value="ECO:0007669"/>
    <property type="project" value="UniProtKB-KW"/>
</dbReference>
<evidence type="ECO:0000256" key="2">
    <source>
        <dbReference type="ARBA" id="ARBA00022527"/>
    </source>
</evidence>
<dbReference type="InterPro" id="IPR001480">
    <property type="entry name" value="Bulb-type_lectin_dom"/>
</dbReference>
<keyword evidence="14" id="KW-0675">Receptor</keyword>
<sequence length="803" mass="89964">MASIPVMLLLLVFLLPVHANAQRNQSNRILLGSSLSPNANRTSWLSGSGLFAFGFYPQDDGFSIGIWLVNQTEKTIIWTANRDDPPVSSNATLDLTRDGKLLLRTERGREKSISDVAEPATSAAMLDSGNFVLYNDSYVIWESFDFPTDTILGGQNLSSTHEYDLVSSLSISDHSSGRYLLRMQSDGNLVAYPVNTSDNAIDRYWSSNTHEDISDQYWSSNTHEDISSYGKLILTRLGVLFLNSSVSPVHILANSSYAADKNGTTIHRATLDADGIFRLYSHHFKSDNSSSSMLVEWSALTNQCEVGGFCGLNSYCSGMGSFAECKCYPGFDFINSKNKFLGCHQNFNEDDCRRSKDPTLLYNVASLENVSWKDHPFSVITLFQLDMEKESCGKSCVEDCNCGAVLYTGYDCMKYKLPLRYRIRNANISTTAFFKVSSISSSISDRPPKVRERLILIICIILGSVSCLCLVLAISSFFVYRHKFERYRKLSENVNLEFAEEFTLQSFSYNHLESATDGFKEELGRGSFGAVYKGILPRGGKTIAVKRLEKGVEEGEREFRAEMTAMAQTHHRNLVRVLGFCIEGPRKLLVYEYMKNGSLADLIFKAERPPIWKERIRIALDVARGLLYLHEESEARIIHCNIKPQNILMDDNWTAKISDFGFAKLLMPNQSRATMGAEGTSGYLAPERLKNSLTSLKVDIYSFGVVLLEIVCCRKNIEVNVSNADEIILSNWAYNCFVAGELEKLVEDEDVDFRTLERLVKVGLWCVQEDPALRPSMKIVILMLEGTINIPIPPSPVSSIVVS</sequence>
<feature type="signal peptide" evidence="21">
    <location>
        <begin position="1"/>
        <end position="21"/>
    </location>
</feature>
<keyword evidence="15" id="KW-0325">Glycoprotein</keyword>
<dbReference type="Gene3D" id="1.10.510.10">
    <property type="entry name" value="Transferase(Phosphotransferase) domain 1"/>
    <property type="match status" value="1"/>
</dbReference>
<evidence type="ECO:0000256" key="5">
    <source>
        <dbReference type="ARBA" id="ARBA00022692"/>
    </source>
</evidence>
<dbReference type="SUPFAM" id="SSF51110">
    <property type="entry name" value="alpha-D-mannose-specific plant lectins"/>
    <property type="match status" value="1"/>
</dbReference>
<evidence type="ECO:0000256" key="14">
    <source>
        <dbReference type="ARBA" id="ARBA00023170"/>
    </source>
</evidence>
<dbReference type="Pfam" id="PF01453">
    <property type="entry name" value="B_lectin"/>
    <property type="match status" value="1"/>
</dbReference>
<keyword evidence="10 18" id="KW-0067">ATP-binding</keyword>
<keyword evidence="2 18" id="KW-0723">Serine/threonine-protein kinase</keyword>
<dbReference type="PROSITE" id="PS50927">
    <property type="entry name" value="BULB_LECTIN"/>
    <property type="match status" value="1"/>
</dbReference>
<dbReference type="GO" id="GO:0106310">
    <property type="term" value="F:protein serine kinase activity"/>
    <property type="evidence" value="ECO:0007669"/>
    <property type="project" value="RHEA"/>
</dbReference>
<evidence type="ECO:0000256" key="9">
    <source>
        <dbReference type="ARBA" id="ARBA00022777"/>
    </source>
</evidence>
<evidence type="ECO:0000256" key="19">
    <source>
        <dbReference type="PROSITE-ProRule" id="PRU10141"/>
    </source>
</evidence>
<protein>
    <recommendedName>
        <fullName evidence="18">Receptor-like serine/threonine-protein kinase</fullName>
        <ecNumber evidence="18">2.7.11.1</ecNumber>
    </recommendedName>
</protein>
<dbReference type="InterPro" id="IPR011009">
    <property type="entry name" value="Kinase-like_dom_sf"/>
</dbReference>
<comment type="subcellular location">
    <subcellularLocation>
        <location evidence="1">Membrane</location>
        <topology evidence="1">Single-pass type I membrane protein</topology>
    </subcellularLocation>
</comment>
<reference evidence="24" key="1">
    <citation type="submission" date="2018-02" db="EMBL/GenBank/DDBJ databases">
        <authorList>
            <person name="Cohen D.B."/>
            <person name="Kent A.D."/>
        </authorList>
    </citation>
    <scope>NUCLEOTIDE SEQUENCE</scope>
</reference>
<dbReference type="InterPro" id="IPR017441">
    <property type="entry name" value="Protein_kinase_ATP_BS"/>
</dbReference>
<gene>
    <name evidence="24" type="ORF">FSB_LOCUS23366</name>
</gene>
<feature type="transmembrane region" description="Helical" evidence="20">
    <location>
        <begin position="454"/>
        <end position="480"/>
    </location>
</feature>
<dbReference type="FunFam" id="1.10.510.10:FF:000237">
    <property type="entry name" value="G-type lectin S-receptor-like serine/threonine-protein kinase"/>
    <property type="match status" value="1"/>
</dbReference>
<evidence type="ECO:0000256" key="1">
    <source>
        <dbReference type="ARBA" id="ARBA00004479"/>
    </source>
</evidence>
<dbReference type="GO" id="GO:0030246">
    <property type="term" value="F:carbohydrate binding"/>
    <property type="evidence" value="ECO:0007669"/>
    <property type="project" value="UniProtKB-KW"/>
</dbReference>
<feature type="domain" description="Protein kinase" evidence="22">
    <location>
        <begin position="517"/>
        <end position="788"/>
    </location>
</feature>
<evidence type="ECO:0000256" key="13">
    <source>
        <dbReference type="ARBA" id="ARBA00023157"/>
    </source>
</evidence>
<comment type="similarity">
    <text evidence="18">Belongs to the protein kinase superfamily. Ser/Thr protein kinase family.</text>
</comment>
<dbReference type="EMBL" id="OIVN01001571">
    <property type="protein sequence ID" value="SPC95484.1"/>
    <property type="molecule type" value="Genomic_DNA"/>
</dbReference>
<evidence type="ECO:0000256" key="8">
    <source>
        <dbReference type="ARBA" id="ARBA00022741"/>
    </source>
</evidence>
<keyword evidence="4 18" id="KW-0808">Transferase</keyword>
<feature type="binding site" evidence="19">
    <location>
        <position position="546"/>
    </location>
    <ligand>
        <name>ATP</name>
        <dbReference type="ChEBI" id="CHEBI:30616"/>
    </ligand>
</feature>
<dbReference type="CDD" id="cd00028">
    <property type="entry name" value="B_lectin"/>
    <property type="match status" value="1"/>
</dbReference>
<evidence type="ECO:0000256" key="7">
    <source>
        <dbReference type="ARBA" id="ARBA00022734"/>
    </source>
</evidence>
<dbReference type="InterPro" id="IPR036426">
    <property type="entry name" value="Bulb-type_lectin_dom_sf"/>
</dbReference>
<keyword evidence="9 18" id="KW-0418">Kinase</keyword>
<feature type="chain" id="PRO_5014608241" description="Receptor-like serine/threonine-protein kinase" evidence="21">
    <location>
        <begin position="22"/>
        <end position="803"/>
    </location>
</feature>
<feature type="domain" description="Bulb-type lectin" evidence="23">
    <location>
        <begin position="26"/>
        <end position="146"/>
    </location>
</feature>
<dbReference type="PANTHER" id="PTHR47976:SF49">
    <property type="entry name" value="RECEPTOR-LIKE SERINE_THREONINE-PROTEIN KINASE"/>
    <property type="match status" value="1"/>
</dbReference>
<evidence type="ECO:0000256" key="17">
    <source>
        <dbReference type="ARBA" id="ARBA00048679"/>
    </source>
</evidence>
<comment type="catalytic activity">
    <reaction evidence="17 18">
        <text>L-seryl-[protein] + ATP = O-phospho-L-seryl-[protein] + ADP + H(+)</text>
        <dbReference type="Rhea" id="RHEA:17989"/>
        <dbReference type="Rhea" id="RHEA-COMP:9863"/>
        <dbReference type="Rhea" id="RHEA-COMP:11604"/>
        <dbReference type="ChEBI" id="CHEBI:15378"/>
        <dbReference type="ChEBI" id="CHEBI:29999"/>
        <dbReference type="ChEBI" id="CHEBI:30616"/>
        <dbReference type="ChEBI" id="CHEBI:83421"/>
        <dbReference type="ChEBI" id="CHEBI:456216"/>
        <dbReference type="EC" id="2.7.11.1"/>
    </reaction>
</comment>
<proteinExistence type="inferred from homology"/>
<dbReference type="FunFam" id="2.90.10.10:FF:000026">
    <property type="entry name" value="Serine/threonine-protein kinase"/>
    <property type="match status" value="1"/>
</dbReference>
<evidence type="ECO:0000313" key="24">
    <source>
        <dbReference type="EMBL" id="SPC95484.1"/>
    </source>
</evidence>
<evidence type="ECO:0000256" key="20">
    <source>
        <dbReference type="SAM" id="Phobius"/>
    </source>
</evidence>
<accession>A0A2N9G8P6</accession>
<comment type="catalytic activity">
    <reaction evidence="16 18">
        <text>L-threonyl-[protein] + ATP = O-phospho-L-threonyl-[protein] + ADP + H(+)</text>
        <dbReference type="Rhea" id="RHEA:46608"/>
        <dbReference type="Rhea" id="RHEA-COMP:11060"/>
        <dbReference type="Rhea" id="RHEA-COMP:11605"/>
        <dbReference type="ChEBI" id="CHEBI:15378"/>
        <dbReference type="ChEBI" id="CHEBI:30013"/>
        <dbReference type="ChEBI" id="CHEBI:30616"/>
        <dbReference type="ChEBI" id="CHEBI:61977"/>
        <dbReference type="ChEBI" id="CHEBI:456216"/>
        <dbReference type="EC" id="2.7.11.1"/>
    </reaction>
</comment>
<keyword evidence="7" id="KW-0430">Lectin</keyword>
<evidence type="ECO:0000256" key="16">
    <source>
        <dbReference type="ARBA" id="ARBA00047899"/>
    </source>
</evidence>
<dbReference type="Gene3D" id="2.90.10.10">
    <property type="entry name" value="Bulb-type lectin domain"/>
    <property type="match status" value="2"/>
</dbReference>
<evidence type="ECO:0000256" key="3">
    <source>
        <dbReference type="ARBA" id="ARBA00022536"/>
    </source>
</evidence>
<dbReference type="GO" id="GO:0016020">
    <property type="term" value="C:membrane"/>
    <property type="evidence" value="ECO:0007669"/>
    <property type="project" value="UniProtKB-SubCell"/>
</dbReference>
<dbReference type="InterPro" id="IPR051343">
    <property type="entry name" value="G-type_lectin_kinases/EP1-like"/>
</dbReference>
<evidence type="ECO:0000259" key="23">
    <source>
        <dbReference type="PROSITE" id="PS50927"/>
    </source>
</evidence>
<dbReference type="Pfam" id="PF00069">
    <property type="entry name" value="Pkinase"/>
    <property type="match status" value="1"/>
</dbReference>
<organism evidence="24">
    <name type="scientific">Fagus sylvatica</name>
    <name type="common">Beechnut</name>
    <dbReference type="NCBI Taxonomy" id="28930"/>
    <lineage>
        <taxon>Eukaryota</taxon>
        <taxon>Viridiplantae</taxon>
        <taxon>Streptophyta</taxon>
        <taxon>Embryophyta</taxon>
        <taxon>Tracheophyta</taxon>
        <taxon>Spermatophyta</taxon>
        <taxon>Magnoliopsida</taxon>
        <taxon>eudicotyledons</taxon>
        <taxon>Gunneridae</taxon>
        <taxon>Pentapetalae</taxon>
        <taxon>rosids</taxon>
        <taxon>fabids</taxon>
        <taxon>Fagales</taxon>
        <taxon>Fagaceae</taxon>
        <taxon>Fagus</taxon>
    </lineage>
</organism>
<evidence type="ECO:0000259" key="22">
    <source>
        <dbReference type="PROSITE" id="PS50011"/>
    </source>
</evidence>
<dbReference type="FunFam" id="2.90.10.10:FF:000006">
    <property type="entry name" value="Serine/threonine-protein kinase"/>
    <property type="match status" value="1"/>
</dbReference>